<organism evidence="1 2">
    <name type="scientific">Aliidongia dinghuensis</name>
    <dbReference type="NCBI Taxonomy" id="1867774"/>
    <lineage>
        <taxon>Bacteria</taxon>
        <taxon>Pseudomonadati</taxon>
        <taxon>Pseudomonadota</taxon>
        <taxon>Alphaproteobacteria</taxon>
        <taxon>Rhodospirillales</taxon>
        <taxon>Dongiaceae</taxon>
        <taxon>Aliidongia</taxon>
    </lineage>
</organism>
<evidence type="ECO:0000313" key="1">
    <source>
        <dbReference type="EMBL" id="GGF06186.1"/>
    </source>
</evidence>
<evidence type="ECO:0000313" key="2">
    <source>
        <dbReference type="Proteomes" id="UP000646365"/>
    </source>
</evidence>
<accession>A0A8J3E3F4</accession>
<comment type="caution">
    <text evidence="1">The sequence shown here is derived from an EMBL/GenBank/DDBJ whole genome shotgun (WGS) entry which is preliminary data.</text>
</comment>
<dbReference type="RefSeq" id="WP_189043047.1">
    <property type="nucleotide sequence ID" value="NZ_BMJQ01000002.1"/>
</dbReference>
<name>A0A8J3E3F4_9PROT</name>
<sequence length="217" mass="23057">MKDLGYGKKGSGDGKCPRCGKGSDTHEIASCDITDGTVAGVKAILASTKAARGAADHMVGAAIARTDTGLEIKLIAVSGGGDMPGTVSGWQAANVKVPKTSAGWTDIYGETFSLPADLVARQPQVVNRACAAIKLLIKLGELRRAARVKYRYKSITLYEEAVPVVETVTLPSGREKEAKSRINRWRGESGEFIYAAHSCEECESRIPLMLCSNPSID</sequence>
<dbReference type="EMBL" id="BMJQ01000002">
    <property type="protein sequence ID" value="GGF06186.1"/>
    <property type="molecule type" value="Genomic_DNA"/>
</dbReference>
<dbReference type="AlphaFoldDB" id="A0A8J3E3F4"/>
<proteinExistence type="predicted"/>
<reference evidence="1" key="1">
    <citation type="journal article" date="2014" name="Int. J. Syst. Evol. Microbiol.">
        <title>Complete genome sequence of Corynebacterium casei LMG S-19264T (=DSM 44701T), isolated from a smear-ripened cheese.</title>
        <authorList>
            <consortium name="US DOE Joint Genome Institute (JGI-PGF)"/>
            <person name="Walter F."/>
            <person name="Albersmeier A."/>
            <person name="Kalinowski J."/>
            <person name="Ruckert C."/>
        </authorList>
    </citation>
    <scope>NUCLEOTIDE SEQUENCE</scope>
    <source>
        <strain evidence="1">CGMCC 1.15725</strain>
    </source>
</reference>
<reference evidence="1" key="2">
    <citation type="submission" date="2020-09" db="EMBL/GenBank/DDBJ databases">
        <authorList>
            <person name="Sun Q."/>
            <person name="Zhou Y."/>
        </authorList>
    </citation>
    <scope>NUCLEOTIDE SEQUENCE</scope>
    <source>
        <strain evidence="1">CGMCC 1.15725</strain>
    </source>
</reference>
<keyword evidence="2" id="KW-1185">Reference proteome</keyword>
<gene>
    <name evidence="1" type="ORF">GCM10011611_09610</name>
</gene>
<dbReference type="Proteomes" id="UP000646365">
    <property type="component" value="Unassembled WGS sequence"/>
</dbReference>
<protein>
    <submittedName>
        <fullName evidence="1">Uncharacterized protein</fullName>
    </submittedName>
</protein>